<proteinExistence type="predicted"/>
<dbReference type="GO" id="GO:0003677">
    <property type="term" value="F:DNA binding"/>
    <property type="evidence" value="ECO:0007669"/>
    <property type="project" value="TreeGrafter"/>
</dbReference>
<dbReference type="PANTHER" id="PTHR22940:SF4">
    <property type="entry name" value="PROTEIN TIMELESS HOMOLOG"/>
    <property type="match status" value="1"/>
</dbReference>
<keyword evidence="3" id="KW-1185">Reference proteome</keyword>
<comment type="caution">
    <text evidence="2">The sequence shown here is derived from an EMBL/GenBank/DDBJ whole genome shotgun (WGS) entry which is preliminary data.</text>
</comment>
<dbReference type="AlphaFoldDB" id="A0A9N9DDR2"/>
<gene>
    <name evidence="2" type="ORF">AMORRO_LOCUS9118</name>
</gene>
<evidence type="ECO:0000256" key="1">
    <source>
        <dbReference type="SAM" id="MobiDB-lite"/>
    </source>
</evidence>
<dbReference type="PANTHER" id="PTHR22940">
    <property type="entry name" value="TIMEOUT/TIMELESS-2"/>
    <property type="match status" value="1"/>
</dbReference>
<dbReference type="GO" id="GO:0006281">
    <property type="term" value="P:DNA repair"/>
    <property type="evidence" value="ECO:0007669"/>
    <property type="project" value="TreeGrafter"/>
</dbReference>
<dbReference type="OrthoDB" id="310853at2759"/>
<feature type="compositionally biased region" description="Acidic residues" evidence="1">
    <location>
        <begin position="575"/>
        <end position="597"/>
    </location>
</feature>
<dbReference type="InterPro" id="IPR044998">
    <property type="entry name" value="Timeless"/>
</dbReference>
<accession>A0A9N9DDR2</accession>
<dbReference type="GO" id="GO:0043111">
    <property type="term" value="P:replication fork arrest"/>
    <property type="evidence" value="ECO:0007669"/>
    <property type="project" value="TreeGrafter"/>
</dbReference>
<dbReference type="Proteomes" id="UP000789342">
    <property type="component" value="Unassembled WGS sequence"/>
</dbReference>
<name>A0A9N9DDR2_9GLOM</name>
<dbReference type="GO" id="GO:0031298">
    <property type="term" value="C:replication fork protection complex"/>
    <property type="evidence" value="ECO:0007669"/>
    <property type="project" value="TreeGrafter"/>
</dbReference>
<feature type="non-terminal residue" evidence="2">
    <location>
        <position position="635"/>
    </location>
</feature>
<sequence>SNYKFSSTGALLGCIAKFLRLNHLDLNLSVREEISLQELFLIKEKEESGLRKNLLVVRKSTRKLQKYPETSLKVVYDTLSYDGFIYMFDEIKELNQLNNLEDLELALECLQQMARNVEIMSSSSNISDGVKMVVHQVENKLLSNLDRAEFIIKLVEDSKDRPPSFIAILVASIHRFLSMIEHFSKKRHIYVIRASHKEKLEDNRAKAYSVGFSKKSRAEYNEGKTKAEHFRDTEHVKKYLKLELSEEDRLFRRNLFCQFEKKFANEKVIDTYMSYINDYEVHEKYKCDFYSVNVMFERICVNQNSMDLFIKVKYLNVMSRILRAWDRIANNLKAGNHEDPNLSSSQEDFLDLVKDVCNKIYKEMKVESLFAPNYEMFSLFEEIDKVILSYTSFLEKQKSHQEKDERFKHRVSKPQFTDEEREFYMKLSVKQLIREGQLMHIKWLQETMIKLGCQRITEEQIAAKKYAELSYSKVAEEPRLLYADHRILPKTAKVQKLLNYYGFFNFSDNFICRLMWTLQFERKFGIEGPYWIIPSTLPGKYLISQAELVEKYVEECQDELKVKRSRNEGAKDLNDSDDTIESDAEEGSNLDDEDMDSDYTLKSDISENYSVPIKRKRQSDVLPMCRNFRVRRLRL</sequence>
<reference evidence="2" key="1">
    <citation type="submission" date="2021-06" db="EMBL/GenBank/DDBJ databases">
        <authorList>
            <person name="Kallberg Y."/>
            <person name="Tangrot J."/>
            <person name="Rosling A."/>
        </authorList>
    </citation>
    <scope>NUCLEOTIDE SEQUENCE</scope>
    <source>
        <strain evidence="2">CL551</strain>
    </source>
</reference>
<organism evidence="2 3">
    <name type="scientific">Acaulospora morrowiae</name>
    <dbReference type="NCBI Taxonomy" id="94023"/>
    <lineage>
        <taxon>Eukaryota</taxon>
        <taxon>Fungi</taxon>
        <taxon>Fungi incertae sedis</taxon>
        <taxon>Mucoromycota</taxon>
        <taxon>Glomeromycotina</taxon>
        <taxon>Glomeromycetes</taxon>
        <taxon>Diversisporales</taxon>
        <taxon>Acaulosporaceae</taxon>
        <taxon>Acaulospora</taxon>
    </lineage>
</organism>
<evidence type="ECO:0000313" key="2">
    <source>
        <dbReference type="EMBL" id="CAG8631671.1"/>
    </source>
</evidence>
<dbReference type="GO" id="GO:0000076">
    <property type="term" value="P:DNA replication checkpoint signaling"/>
    <property type="evidence" value="ECO:0007669"/>
    <property type="project" value="TreeGrafter"/>
</dbReference>
<protein>
    <submittedName>
        <fullName evidence="2">12414_t:CDS:1</fullName>
    </submittedName>
</protein>
<evidence type="ECO:0000313" key="3">
    <source>
        <dbReference type="Proteomes" id="UP000789342"/>
    </source>
</evidence>
<feature type="region of interest" description="Disordered" evidence="1">
    <location>
        <begin position="567"/>
        <end position="597"/>
    </location>
</feature>
<dbReference type="EMBL" id="CAJVPV010008522">
    <property type="protein sequence ID" value="CAG8631671.1"/>
    <property type="molecule type" value="Genomic_DNA"/>
</dbReference>